<reference evidence="2 3" key="1">
    <citation type="submission" date="2013-03" db="EMBL/GenBank/DDBJ databases">
        <title>The Genome Sequence of Phialophora europaea CBS 101466.</title>
        <authorList>
            <consortium name="The Broad Institute Genomics Platform"/>
            <person name="Cuomo C."/>
            <person name="de Hoog S."/>
            <person name="Gorbushina A."/>
            <person name="Walker B."/>
            <person name="Young S.K."/>
            <person name="Zeng Q."/>
            <person name="Gargeya S."/>
            <person name="Fitzgerald M."/>
            <person name="Haas B."/>
            <person name="Abouelleil A."/>
            <person name="Allen A.W."/>
            <person name="Alvarado L."/>
            <person name="Arachchi H.M."/>
            <person name="Berlin A.M."/>
            <person name="Chapman S.B."/>
            <person name="Gainer-Dewar J."/>
            <person name="Goldberg J."/>
            <person name="Griggs A."/>
            <person name="Gujja S."/>
            <person name="Hansen M."/>
            <person name="Howarth C."/>
            <person name="Imamovic A."/>
            <person name="Ireland A."/>
            <person name="Larimer J."/>
            <person name="McCowan C."/>
            <person name="Murphy C."/>
            <person name="Pearson M."/>
            <person name="Poon T.W."/>
            <person name="Priest M."/>
            <person name="Roberts A."/>
            <person name="Saif S."/>
            <person name="Shea T."/>
            <person name="Sisk P."/>
            <person name="Sykes S."/>
            <person name="Wortman J."/>
            <person name="Nusbaum C."/>
            <person name="Birren B."/>
        </authorList>
    </citation>
    <scope>NUCLEOTIDE SEQUENCE [LARGE SCALE GENOMIC DNA]</scope>
    <source>
        <strain evidence="2 3">CBS 101466</strain>
    </source>
</reference>
<feature type="region of interest" description="Disordered" evidence="1">
    <location>
        <begin position="642"/>
        <end position="709"/>
    </location>
</feature>
<dbReference type="HOGENOM" id="CLU_011524_0_0_1"/>
<dbReference type="RefSeq" id="XP_008713757.1">
    <property type="nucleotide sequence ID" value="XM_008715535.1"/>
</dbReference>
<evidence type="ECO:0000313" key="3">
    <source>
        <dbReference type="Proteomes" id="UP000030752"/>
    </source>
</evidence>
<proteinExistence type="predicted"/>
<dbReference type="EMBL" id="KB822716">
    <property type="protein sequence ID" value="ETN44001.1"/>
    <property type="molecule type" value="Genomic_DNA"/>
</dbReference>
<dbReference type="PANTHER" id="PTHR37535:SF3">
    <property type="entry name" value="FLUG DOMAIN-CONTAINING PROTEIN"/>
    <property type="match status" value="1"/>
</dbReference>
<evidence type="ECO:0000256" key="1">
    <source>
        <dbReference type="SAM" id="MobiDB-lite"/>
    </source>
</evidence>
<dbReference type="InterPro" id="IPR021842">
    <property type="entry name" value="DUF3435"/>
</dbReference>
<dbReference type="VEuPathDB" id="FungiDB:HMPREF1541_10866"/>
<dbReference type="AlphaFoldDB" id="W2S5L6"/>
<protein>
    <submittedName>
        <fullName evidence="2">Uncharacterized protein</fullName>
    </submittedName>
</protein>
<dbReference type="OrthoDB" id="4357582at2759"/>
<feature type="region of interest" description="Disordered" evidence="1">
    <location>
        <begin position="722"/>
        <end position="742"/>
    </location>
</feature>
<feature type="compositionally biased region" description="Low complexity" evidence="1">
    <location>
        <begin position="495"/>
        <end position="523"/>
    </location>
</feature>
<keyword evidence="3" id="KW-1185">Reference proteome</keyword>
<feature type="compositionally biased region" description="Basic and acidic residues" evidence="1">
    <location>
        <begin position="223"/>
        <end position="243"/>
    </location>
</feature>
<dbReference type="STRING" id="1220924.W2S5L6"/>
<gene>
    <name evidence="2" type="ORF">HMPREF1541_10866</name>
</gene>
<accession>W2S5L6</accession>
<dbReference type="GeneID" id="19978205"/>
<dbReference type="PANTHER" id="PTHR37535">
    <property type="entry name" value="FLUG DOMAIN PROTEIN"/>
    <property type="match status" value="1"/>
</dbReference>
<evidence type="ECO:0000313" key="2">
    <source>
        <dbReference type="EMBL" id="ETN44001.1"/>
    </source>
</evidence>
<feature type="region of interest" description="Disordered" evidence="1">
    <location>
        <begin position="567"/>
        <end position="616"/>
    </location>
</feature>
<dbReference type="Proteomes" id="UP000030752">
    <property type="component" value="Unassembled WGS sequence"/>
</dbReference>
<organism evidence="2 3">
    <name type="scientific">Cyphellophora europaea (strain CBS 101466)</name>
    <name type="common">Phialophora europaea</name>
    <dbReference type="NCBI Taxonomy" id="1220924"/>
    <lineage>
        <taxon>Eukaryota</taxon>
        <taxon>Fungi</taxon>
        <taxon>Dikarya</taxon>
        <taxon>Ascomycota</taxon>
        <taxon>Pezizomycotina</taxon>
        <taxon>Eurotiomycetes</taxon>
        <taxon>Chaetothyriomycetidae</taxon>
        <taxon>Chaetothyriales</taxon>
        <taxon>Cyphellophoraceae</taxon>
        <taxon>Cyphellophora</taxon>
    </lineage>
</organism>
<feature type="region of interest" description="Disordered" evidence="1">
    <location>
        <begin position="488"/>
        <end position="555"/>
    </location>
</feature>
<feature type="compositionally biased region" description="Basic and acidic residues" evidence="1">
    <location>
        <begin position="642"/>
        <end position="652"/>
    </location>
</feature>
<feature type="region of interest" description="Disordered" evidence="1">
    <location>
        <begin position="223"/>
        <end position="245"/>
    </location>
</feature>
<dbReference type="InParanoid" id="W2S5L6"/>
<name>W2S5L6_CYPE1</name>
<feature type="compositionally biased region" description="Basic residues" evidence="1">
    <location>
        <begin position="679"/>
        <end position="689"/>
    </location>
</feature>
<dbReference type="Pfam" id="PF11917">
    <property type="entry name" value="DUF3435"/>
    <property type="match status" value="1"/>
</dbReference>
<dbReference type="eggNOG" id="ENOG502SH56">
    <property type="taxonomic scope" value="Eukaryota"/>
</dbReference>
<sequence length="742" mass="83402">MHGKIADDPRPEHLLYELVNLPFYCNTIAFYMAGLLAVQGLRNFDSWSDICAVTQPAERNFLCLEYTEDMLDRHVFARYSATSSGQTKPATSLVEALGLLGQRTGFRDRPTPGAIRREALLQVDRHGYSINERMRHADHRNANTYGGYYQNAISTVDGQATYFGLEHRQLPVLHELFRGFSIRRDYQFRPEVPLRLQDQMVDTRLAPQDDTGTVDRQARQKIYGDRRQQRESLLRTDRQDGIKEASTSHGCAYESNFQQARRLMPERDRLAKSLFQTGSLRDAEGIQLMNDLVAIYSSRNSDTYCVELNKSPSRCDTCGATRAEIENQEWWRHVYHCRKHRSENIGGYSDFCFLCFLWIDHVDAWQEHTRQHSQNMPLKCSLAMFRGTVLRPAWCPDCIGKNGTPGGGPKGLKQFLNVTAWKAHVDEHIHGLRPGQYKCAHPRCTHLLGFSSMVEFLAHRSDIHLIPPPDATTKGAIGRVKNKHTGAAVNEASYAARRTQLSRSRASSRSSACAASEESSTPSINDSSSEPASPRPGREEQVLTEEGDSNGDHGEAGAALAVHATSPATPDRLASSSPSESSSSLHGKPQLPESEEKRYRRQVGLPGQLSRNAKSRPTTIEVVIPARPQGWNNVPLLCSVERSDDRGGEHTTRKQFSASKDSDEPQAGDVVRLLNRSTHSSRRTRKSRKTHIDMATTPSGRSRKLTEASEAFVRRRNAISEMHARIQERRKSHLKRPAVSSR</sequence>
<feature type="compositionally biased region" description="Low complexity" evidence="1">
    <location>
        <begin position="575"/>
        <end position="584"/>
    </location>
</feature>